<keyword evidence="3" id="KW-0479">Metal-binding</keyword>
<name>A0AB40AK42_DIOCR</name>
<dbReference type="RefSeq" id="XP_039115098.1">
    <property type="nucleotide sequence ID" value="XM_039259164.1"/>
</dbReference>
<organism evidence="12 13">
    <name type="scientific">Dioscorea cayennensis subsp. rotundata</name>
    <name type="common">White Guinea yam</name>
    <name type="synonym">Dioscorea rotundata</name>
    <dbReference type="NCBI Taxonomy" id="55577"/>
    <lineage>
        <taxon>Eukaryota</taxon>
        <taxon>Viridiplantae</taxon>
        <taxon>Streptophyta</taxon>
        <taxon>Embryophyta</taxon>
        <taxon>Tracheophyta</taxon>
        <taxon>Spermatophyta</taxon>
        <taxon>Magnoliopsida</taxon>
        <taxon>Liliopsida</taxon>
        <taxon>Dioscoreales</taxon>
        <taxon>Dioscoreaceae</taxon>
        <taxon>Dioscorea</taxon>
    </lineage>
</organism>
<evidence type="ECO:0000313" key="12">
    <source>
        <dbReference type="Proteomes" id="UP001515500"/>
    </source>
</evidence>
<evidence type="ECO:0000259" key="11">
    <source>
        <dbReference type="Pfam" id="PF20644"/>
    </source>
</evidence>
<dbReference type="GO" id="GO:0070860">
    <property type="term" value="C:RNA polymerase I core factor complex"/>
    <property type="evidence" value="ECO:0007669"/>
    <property type="project" value="InterPro"/>
</dbReference>
<keyword evidence="5" id="KW-0862">Zinc</keyword>
<keyword evidence="12" id="KW-1185">Reference proteome</keyword>
<protein>
    <submittedName>
        <fullName evidence="13">TATA box-binding protein-associated factor RNA polymerase I subunit B</fullName>
    </submittedName>
</protein>
<keyword evidence="4" id="KW-0863">Zinc-finger</keyword>
<accession>A0AB40AK42</accession>
<feature type="compositionally biased region" description="Basic and acidic residues" evidence="10">
    <location>
        <begin position="177"/>
        <end position="196"/>
    </location>
</feature>
<dbReference type="GeneID" id="120250355"/>
<proteinExistence type="inferred from homology"/>
<dbReference type="PANTHER" id="PTHR31576:SF2">
    <property type="entry name" value="TATA BOX-BINDING PROTEIN-ASSOCIATED FACTOR RNA POLYMERASE I SUBUNIT B"/>
    <property type="match status" value="1"/>
</dbReference>
<dbReference type="InterPro" id="IPR048540">
    <property type="entry name" value="Rrn7_cyclin_N"/>
</dbReference>
<keyword evidence="6" id="KW-0805">Transcription regulation</keyword>
<comment type="similarity">
    <text evidence="2">Belongs to the RRN7/TAF1B family.</text>
</comment>
<sequence>MSLSLVALLEYAPLRPFTGFPAVLSRSRFLEHALQVLEVACGVGRDGAFCYGDQFRMDDVYPTGRVVNGSVLGNEQQWKKVKPSAKSAAARTFDDGDDGFYYCRLCGSQSQDLLHTATNAEDVGAPADGAVYNLFRRRAHNAPSTPVPNLPSGEDLLRVLSQQPTSTFDAVRTYSFKTEKEEPSDPRDFGDAAEQSKDPEAVGCSIRLRYVQGLQLMLQLQCDTLVERFNVSNSIRRIATLVWMRHLIRSGFLEGNWIRSVLSANGLYVEKKEIARLVKGKLKVKVVNLNKKRASRIWLYSLRKAMPIYTTLAISFLACHLAKEPILPTDVTEWALDGKLPYLAAFVEIDRDLGYSCTNHLWNSRTLFRPVRTIGAWQLEVTAASIARLVGLRLRPVNFNTIASRYLKELHLPVDKIFPSACKLYEWSMPAELWLSSNMYRFPTRICVMAILIVIIRILYNIHGQGTWERIVSGLSKCGTQGPVDAKSDCDNLGYVPESWKGLDDSQQLGFTPGLSSQENLSETQTSDFNAEELLAELEAGYSKICTNPDHLKDLRSYLKYCGNTIFAGLTSTSTERNMIERLWEIYDNQEDEGPIYDIKEGLVNLGKRSRDELPSFLDDNGFDDCTDRVMGDPPVSEILGDDKGDAIQKMKLSMEGNGFRYLPPRGRQKTNDYLHYRRQLADGKLIFVAHADYYVLLCSCAKVARIDPRILHLGVMKLERRLDSIEKQFPDNSHNPVDDKL</sequence>
<evidence type="ECO:0000256" key="7">
    <source>
        <dbReference type="ARBA" id="ARBA00023125"/>
    </source>
</evidence>
<reference evidence="13" key="1">
    <citation type="submission" date="2025-08" db="UniProtKB">
        <authorList>
            <consortium name="RefSeq"/>
        </authorList>
    </citation>
    <scope>IDENTIFICATION</scope>
</reference>
<dbReference type="AlphaFoldDB" id="A0AB40AK42"/>
<evidence type="ECO:0000256" key="6">
    <source>
        <dbReference type="ARBA" id="ARBA00023015"/>
    </source>
</evidence>
<keyword evidence="9" id="KW-0539">Nucleus</keyword>
<evidence type="ECO:0000256" key="8">
    <source>
        <dbReference type="ARBA" id="ARBA00023163"/>
    </source>
</evidence>
<dbReference type="PANTHER" id="PTHR31576">
    <property type="entry name" value="TATA BOX-BINDING PROTEIN-ASSOCIATED FACTOR RNA POLYMERASE I SUBUNIT B"/>
    <property type="match status" value="1"/>
</dbReference>
<gene>
    <name evidence="13" type="primary">LOC120250355</name>
</gene>
<dbReference type="Proteomes" id="UP001515500">
    <property type="component" value="Chromosome 3"/>
</dbReference>
<evidence type="ECO:0000256" key="2">
    <source>
        <dbReference type="ARBA" id="ARBA00006899"/>
    </source>
</evidence>
<comment type="subcellular location">
    <subcellularLocation>
        <location evidence="1">Nucleus</location>
        <location evidence="1">Nucleolus</location>
    </subcellularLocation>
</comment>
<dbReference type="GO" id="GO:0042790">
    <property type="term" value="P:nucleolar large rRNA transcription by RNA polymerase I"/>
    <property type="evidence" value="ECO:0007669"/>
    <property type="project" value="TreeGrafter"/>
</dbReference>
<feature type="domain" description="Rrn7/TAF1B N-terminal cyclin" evidence="11">
    <location>
        <begin position="214"/>
        <end position="346"/>
    </location>
</feature>
<feature type="region of interest" description="Disordered" evidence="10">
    <location>
        <begin position="176"/>
        <end position="196"/>
    </location>
</feature>
<evidence type="ECO:0000256" key="10">
    <source>
        <dbReference type="SAM" id="MobiDB-lite"/>
    </source>
</evidence>
<evidence type="ECO:0000256" key="5">
    <source>
        <dbReference type="ARBA" id="ARBA00022833"/>
    </source>
</evidence>
<evidence type="ECO:0000256" key="3">
    <source>
        <dbReference type="ARBA" id="ARBA00022723"/>
    </source>
</evidence>
<dbReference type="InterPro" id="IPR033599">
    <property type="entry name" value="TAF1B/Rrn7"/>
</dbReference>
<dbReference type="Pfam" id="PF20644">
    <property type="entry name" value="Rrn7_cyclin_N"/>
    <property type="match status" value="1"/>
</dbReference>
<dbReference type="GO" id="GO:0001164">
    <property type="term" value="F:RNA polymerase I core promoter sequence-specific DNA binding"/>
    <property type="evidence" value="ECO:0007669"/>
    <property type="project" value="InterPro"/>
</dbReference>
<evidence type="ECO:0000256" key="9">
    <source>
        <dbReference type="ARBA" id="ARBA00023242"/>
    </source>
</evidence>
<keyword evidence="7" id="KW-0238">DNA-binding</keyword>
<evidence type="ECO:0000313" key="13">
    <source>
        <dbReference type="RefSeq" id="XP_039115098.1"/>
    </source>
</evidence>
<evidence type="ECO:0000256" key="1">
    <source>
        <dbReference type="ARBA" id="ARBA00004604"/>
    </source>
</evidence>
<evidence type="ECO:0000256" key="4">
    <source>
        <dbReference type="ARBA" id="ARBA00022771"/>
    </source>
</evidence>
<dbReference type="GO" id="GO:0008270">
    <property type="term" value="F:zinc ion binding"/>
    <property type="evidence" value="ECO:0007669"/>
    <property type="project" value="UniProtKB-KW"/>
</dbReference>
<keyword evidence="8" id="KW-0804">Transcription</keyword>